<protein>
    <recommendedName>
        <fullName evidence="7">Coagulation factor VIII-like</fullName>
    </recommendedName>
</protein>
<keyword evidence="2" id="KW-1015">Disulfide bond</keyword>
<feature type="signal peptide" evidence="4">
    <location>
        <begin position="1"/>
        <end position="22"/>
    </location>
</feature>
<proteinExistence type="predicted"/>
<feature type="compositionally biased region" description="Polar residues" evidence="3">
    <location>
        <begin position="992"/>
        <end position="1002"/>
    </location>
</feature>
<evidence type="ECO:0000256" key="1">
    <source>
        <dbReference type="ARBA" id="ARBA00022723"/>
    </source>
</evidence>
<organism evidence="5 6">
    <name type="scientific">Alosa alosa</name>
    <name type="common">allis shad</name>
    <dbReference type="NCBI Taxonomy" id="278164"/>
    <lineage>
        <taxon>Eukaryota</taxon>
        <taxon>Metazoa</taxon>
        <taxon>Chordata</taxon>
        <taxon>Craniata</taxon>
        <taxon>Vertebrata</taxon>
        <taxon>Euteleostomi</taxon>
        <taxon>Actinopterygii</taxon>
        <taxon>Neopterygii</taxon>
        <taxon>Teleostei</taxon>
        <taxon>Clupei</taxon>
        <taxon>Clupeiformes</taxon>
        <taxon>Clupeoidei</taxon>
        <taxon>Clupeidae</taxon>
        <taxon>Alosa</taxon>
    </lineage>
</organism>
<evidence type="ECO:0008006" key="7">
    <source>
        <dbReference type="Google" id="ProtNLM"/>
    </source>
</evidence>
<name>A0AAV6FM95_9TELE</name>
<evidence type="ECO:0000313" key="5">
    <source>
        <dbReference type="EMBL" id="KAG5263619.1"/>
    </source>
</evidence>
<dbReference type="InterPro" id="IPR033138">
    <property type="entry name" value="Cu_oxidase_CS"/>
</dbReference>
<accession>A0AAV6FM95</accession>
<dbReference type="GO" id="GO:0005886">
    <property type="term" value="C:plasma membrane"/>
    <property type="evidence" value="ECO:0007669"/>
    <property type="project" value="TreeGrafter"/>
</dbReference>
<dbReference type="SUPFAM" id="SSF49503">
    <property type="entry name" value="Cupredoxins"/>
    <property type="match status" value="5"/>
</dbReference>
<dbReference type="GO" id="GO:0038023">
    <property type="term" value="F:signaling receptor activity"/>
    <property type="evidence" value="ECO:0007669"/>
    <property type="project" value="TreeGrafter"/>
</dbReference>
<dbReference type="PANTHER" id="PTHR46806">
    <property type="entry name" value="F5/8 TYPE C DOMAIN-CONTAINING PROTEIN"/>
    <property type="match status" value="1"/>
</dbReference>
<evidence type="ECO:0000256" key="4">
    <source>
        <dbReference type="SAM" id="SignalP"/>
    </source>
</evidence>
<comment type="caution">
    <text evidence="5">The sequence shown here is derived from an EMBL/GenBank/DDBJ whole genome shotgun (WGS) entry which is preliminary data.</text>
</comment>
<dbReference type="Proteomes" id="UP000823561">
    <property type="component" value="Chromosome 21"/>
</dbReference>
<keyword evidence="1" id="KW-0479">Metal-binding</keyword>
<dbReference type="GO" id="GO:0046872">
    <property type="term" value="F:metal ion binding"/>
    <property type="evidence" value="ECO:0007669"/>
    <property type="project" value="UniProtKB-KW"/>
</dbReference>
<dbReference type="EMBL" id="JADWDJ010000021">
    <property type="protein sequence ID" value="KAG5263619.1"/>
    <property type="molecule type" value="Genomic_DNA"/>
</dbReference>
<evidence type="ECO:0000313" key="6">
    <source>
        <dbReference type="Proteomes" id="UP000823561"/>
    </source>
</evidence>
<sequence length="1205" mass="136226">MKRKMLLLFVTLLLGAVGQSWAVTWEYYIAAMETTWNYLDSVSTDVASRQRPDIPKYTKAIYNEYTDSTFTTQKSKPPWAGIQGPTIRAQVSDKVVIHFKNFASQPFSISPIGIPYWKQSEGAGYDDSTTSQEQGDDAVAPGGYYKYVWEIHVLSGPTMTDPDCLTYSYSSRVDIVRDFNSGLIGPLLICRAGVLTVEGKQKVPEFILLFAVFDENKTWYRNLERSLDKFKKPEMAREYHTINGHFNSSLPGLTLCQGYEDVSWHLIGVGTSPEIHSIQFQEYSLQVMKHRKVSLEMAPMTFTTALMKPLAEGTFQISCRIHSHKNAGMTANFTVHKCVDPVLPDKRNVKVEEEDDPSYDDLMSTIVFQRGGVASLLRSGSKGRPRVWVHYIAAEEHTWDYAPNVKKGDRLYSSENLRQGPQRLGKVYKKVAYVEYTDKSFTKRKRQSPGKGLIGPVLTGEVGDKFQIIFKNLANRPYNIYPNGLTSILPLNRKATHKDMSSLAIQPGDTFSYLWKLTSEDGPTDLDPRCLTRLYQSTLNSERDLASGLVGPLIVCKPGSLDRTGRVVTSDIEKHLMFAIFDENKSWYLNENIQNYSEDPNALNTQHPDFYKSNVMNTVNGLMYNNLHFKVCLGEVTFWHMANVGTQSNFLSVYFTGNPFEKDKVYNTVLTLFPMSGETVATEMETLGEWEISAFDPKLKNQGMSAQYSVFSCEKLPTMDTEEDYDFDYVFDPMPMARGARGDQGNQTVAIRVCRPVKTNDTQLDNTLPIEGREGKRKQVCEMKYISVAGEQDTSILSEGGIPEDILAELDKELNGDLAKRRKRSLTKTTEENTDGDTSADQVLDVSDGMPSGFSDYIDLVFQGESQHTAMGNSTEADVDETKSKEKNKTLNDFFSRILQRLDQGSLNDPIQTLNETWEEADNSVEKDSDRQNRSKLQRRQALDLIKHTEQEGSIDLASENDILDDNSLDSLDGLTEYLDKLQIDLGDLVDLSNSTDNTTDPRQMPSFEYDDYSDEKNFSMNDIPYEGGLNPRSSQPKYRSYYIAAEEVMWDYGITKPHQLIRPKEMRRGYRKYFPAYKKVVFRAYQNKDFLEPVKQGELDEHLGIMGPVLKAEVNDVLTVVFRNKASRPYSLHLQGVYDKFQGQSSPSGIPGQDYRPDEAPGEPVPPGRRGSTTGGSTNARDLPQKTLIARPAPIIPLLTRRRT</sequence>
<gene>
    <name evidence="5" type="ORF">AALO_G00266800</name>
</gene>
<dbReference type="PANTHER" id="PTHR46806:SF7">
    <property type="entry name" value="COAGULATION FACTOR VIII"/>
    <property type="match status" value="1"/>
</dbReference>
<dbReference type="AlphaFoldDB" id="A0AAV6FM95"/>
<feature type="compositionally biased region" description="Low complexity" evidence="3">
    <location>
        <begin position="1169"/>
        <end position="1179"/>
    </location>
</feature>
<feature type="region of interest" description="Disordered" evidence="3">
    <location>
        <begin position="823"/>
        <end position="844"/>
    </location>
</feature>
<reference evidence="5" key="1">
    <citation type="submission" date="2020-10" db="EMBL/GenBank/DDBJ databases">
        <title>Chromosome-scale genome assembly of the Allis shad, Alosa alosa.</title>
        <authorList>
            <person name="Margot Z."/>
            <person name="Christophe K."/>
            <person name="Cabau C."/>
            <person name="Louis A."/>
            <person name="Berthelot C."/>
            <person name="Parey E."/>
            <person name="Roest Crollius H."/>
            <person name="Montfort J."/>
            <person name="Robinson-Rechavi M."/>
            <person name="Bucao C."/>
            <person name="Bouchez O."/>
            <person name="Gislard M."/>
            <person name="Lluch J."/>
            <person name="Milhes M."/>
            <person name="Lampietro C."/>
            <person name="Lopez Roques C."/>
            <person name="Donnadieu C."/>
            <person name="Braasch I."/>
            <person name="Desvignes T."/>
            <person name="Postlethwait J."/>
            <person name="Bobe J."/>
            <person name="Guiguen Y."/>
        </authorList>
    </citation>
    <scope>NUCLEOTIDE SEQUENCE</scope>
    <source>
        <strain evidence="5">M-15738</strain>
        <tissue evidence="5">Blood</tissue>
    </source>
</reference>
<dbReference type="InterPro" id="IPR008972">
    <property type="entry name" value="Cupredoxin"/>
</dbReference>
<evidence type="ECO:0000256" key="2">
    <source>
        <dbReference type="ARBA" id="ARBA00023157"/>
    </source>
</evidence>
<feature type="chain" id="PRO_5043540481" description="Coagulation factor VIII-like" evidence="4">
    <location>
        <begin position="23"/>
        <end position="1205"/>
    </location>
</feature>
<dbReference type="FunFam" id="2.60.40.420:FF:000028">
    <property type="entry name" value="Ceruloplasmin"/>
    <property type="match status" value="2"/>
</dbReference>
<dbReference type="InterPro" id="IPR050633">
    <property type="entry name" value="Neuropilin_MCO_CoagFactor"/>
</dbReference>
<dbReference type="Gene3D" id="2.60.40.420">
    <property type="entry name" value="Cupredoxins - blue copper proteins"/>
    <property type="match status" value="4"/>
</dbReference>
<feature type="region of interest" description="Disordered" evidence="3">
    <location>
        <begin position="991"/>
        <end position="1014"/>
    </location>
</feature>
<dbReference type="PROSITE" id="PS00079">
    <property type="entry name" value="MULTICOPPER_OXIDASE1"/>
    <property type="match status" value="1"/>
</dbReference>
<feature type="region of interest" description="Disordered" evidence="3">
    <location>
        <begin position="1143"/>
        <end position="1205"/>
    </location>
</feature>
<keyword evidence="6" id="KW-1185">Reference proteome</keyword>
<evidence type="ECO:0000256" key="3">
    <source>
        <dbReference type="SAM" id="MobiDB-lite"/>
    </source>
</evidence>
<keyword evidence="4" id="KW-0732">Signal</keyword>